<feature type="region of interest" description="Disordered" evidence="3">
    <location>
        <begin position="555"/>
        <end position="578"/>
    </location>
</feature>
<dbReference type="Pfam" id="PF00018">
    <property type="entry name" value="SH3_1"/>
    <property type="match status" value="1"/>
</dbReference>
<dbReference type="InterPro" id="IPR009038">
    <property type="entry name" value="GOLD_dom"/>
</dbReference>
<reference evidence="9 10" key="2">
    <citation type="submission" date="2016-08" db="EMBL/GenBank/DDBJ databases">
        <title>Pervasive Adenine N6-methylation of Active Genes in Fungi.</title>
        <authorList>
            <consortium name="DOE Joint Genome Institute"/>
            <person name="Mondo S.J."/>
            <person name="Dannebaum R.O."/>
            <person name="Kuo R.C."/>
            <person name="Labutti K."/>
            <person name="Haridas S."/>
            <person name="Kuo A."/>
            <person name="Salamov A."/>
            <person name="Ahrendt S.R."/>
            <person name="Lipzen A."/>
            <person name="Sullivan W."/>
            <person name="Andreopoulos W.B."/>
            <person name="Clum A."/>
            <person name="Lindquist E."/>
            <person name="Daum C."/>
            <person name="Ramamoorthy G.K."/>
            <person name="Gryganskyi A."/>
            <person name="Culley D."/>
            <person name="Magnuson J.K."/>
            <person name="James T.Y."/>
            <person name="O'Malley M.A."/>
            <person name="Stajich J.E."/>
            <person name="Spatafora J.W."/>
            <person name="Visel A."/>
            <person name="Grigoriev I.V."/>
        </authorList>
    </citation>
    <scope>NUCLEOTIDE SEQUENCE [LARGE SCALE GENOMIC DNA]</scope>
    <source>
        <strain evidence="10">finn</strain>
    </source>
</reference>
<dbReference type="PROSITE" id="PS51498">
    <property type="entry name" value="MABP"/>
    <property type="match status" value="1"/>
</dbReference>
<feature type="chain" id="PRO_5012801868" description="SH3 domain-containing protein" evidence="5">
    <location>
        <begin position="20"/>
        <end position="776"/>
    </location>
</feature>
<dbReference type="EMBL" id="MCFH01000046">
    <property type="protein sequence ID" value="ORX44390.1"/>
    <property type="molecule type" value="Genomic_DNA"/>
</dbReference>
<dbReference type="InterPro" id="IPR001452">
    <property type="entry name" value="SH3_domain"/>
</dbReference>
<accession>A0A1Y1V1J8</accession>
<feature type="domain" description="GOLD" evidence="7">
    <location>
        <begin position="131"/>
        <end position="250"/>
    </location>
</feature>
<evidence type="ECO:0008006" key="11">
    <source>
        <dbReference type="Google" id="ProtNLM"/>
    </source>
</evidence>
<feature type="compositionally biased region" description="Polar residues" evidence="3">
    <location>
        <begin position="267"/>
        <end position="279"/>
    </location>
</feature>
<feature type="domain" description="SH3" evidence="6">
    <location>
        <begin position="706"/>
        <end position="771"/>
    </location>
</feature>
<dbReference type="InterPro" id="IPR036028">
    <property type="entry name" value="SH3-like_dom_sf"/>
</dbReference>
<keyword evidence="4" id="KW-0812">Transmembrane</keyword>
<gene>
    <name evidence="9" type="ORF">BCR36DRAFT_334876</name>
</gene>
<keyword evidence="4" id="KW-0472">Membrane</keyword>
<dbReference type="PROSITE" id="PS50866">
    <property type="entry name" value="GOLD"/>
    <property type="match status" value="1"/>
</dbReference>
<dbReference type="SUPFAM" id="SSF50044">
    <property type="entry name" value="SH3-domain"/>
    <property type="match status" value="1"/>
</dbReference>
<feature type="region of interest" description="Disordered" evidence="3">
    <location>
        <begin position="267"/>
        <end position="296"/>
    </location>
</feature>
<reference evidence="9 10" key="1">
    <citation type="submission" date="2016-08" db="EMBL/GenBank/DDBJ databases">
        <title>Genomes of anaerobic fungi encode conserved fungal cellulosomes for biomass hydrolysis.</title>
        <authorList>
            <consortium name="DOE Joint Genome Institute"/>
            <person name="Haitjema C.H."/>
            <person name="Gilmore S.P."/>
            <person name="Henske J.K."/>
            <person name="Solomon K.V."/>
            <person name="De Groot R."/>
            <person name="Kuo A."/>
            <person name="Mondo S.J."/>
            <person name="Salamov A.A."/>
            <person name="Labutti K."/>
            <person name="Zhao Z."/>
            <person name="Chiniquy J."/>
            <person name="Barry K."/>
            <person name="Brewer H.M."/>
            <person name="Purvine S.O."/>
            <person name="Wright A.T."/>
            <person name="Boxma B."/>
            <person name="Van Alen T."/>
            <person name="Hackstein J.H."/>
            <person name="Baker S.E."/>
            <person name="Grigoriev I.V."/>
            <person name="O'Malley M.A."/>
        </authorList>
    </citation>
    <scope>NUCLEOTIDE SEQUENCE [LARGE SCALE GENOMIC DNA]</scope>
    <source>
        <strain evidence="10">finn</strain>
    </source>
</reference>
<evidence type="ECO:0000313" key="9">
    <source>
        <dbReference type="EMBL" id="ORX44390.1"/>
    </source>
</evidence>
<feature type="domain" description="MABP" evidence="8">
    <location>
        <begin position="1"/>
        <end position="138"/>
    </location>
</feature>
<feature type="transmembrane region" description="Helical" evidence="4">
    <location>
        <begin position="304"/>
        <end position="325"/>
    </location>
</feature>
<evidence type="ECO:0000256" key="4">
    <source>
        <dbReference type="SAM" id="Phobius"/>
    </source>
</evidence>
<evidence type="ECO:0000256" key="3">
    <source>
        <dbReference type="SAM" id="MobiDB-lite"/>
    </source>
</evidence>
<evidence type="ECO:0000259" key="6">
    <source>
        <dbReference type="PROSITE" id="PS50002"/>
    </source>
</evidence>
<proteinExistence type="predicted"/>
<evidence type="ECO:0000259" key="8">
    <source>
        <dbReference type="PROSITE" id="PS51498"/>
    </source>
</evidence>
<dbReference type="Gene3D" id="2.30.30.40">
    <property type="entry name" value="SH3 Domains"/>
    <property type="match status" value="1"/>
</dbReference>
<keyword evidence="5" id="KW-0732">Signal</keyword>
<evidence type="ECO:0000256" key="5">
    <source>
        <dbReference type="SAM" id="SignalP"/>
    </source>
</evidence>
<dbReference type="OrthoDB" id="5595608at2759"/>
<sequence>MKLKFSILGTLLLSAIVNSSYITDITIISCPNDISMRNGKLNCKNIIDNQPPDFNWKYIQQYIYQNDGFQNEYRYIAVKTNDNKNSEQAYLDIKVIRDNELTPIGYTKFPHPLKESQSNQFGYNTEKTSYYLCYKKDTKLTPDSATEILLEIKLINSNTPDVGYRITNYDLNSDINVDNTVNGPTNGNDSIYSTYGNGNDIANTNNNNNNNNNNSFNGYNNGYNDNIVDNSFGLRKRQASPLYIEYKIGFPEDTKEVSQTVTQNNVNQSTENNKAIETSDNNNNNKEIKDSNNNNNSIPGTTKVVIVISVVAITAGISLMVFMFVNNRRQSYEEREEQLYTNLPWKVNSVNSSNNSFIDPIYNSASLPQIENALNYSKNDMSFTKNNNQGFGTINTLNTINSRSTMNSRGGTMHSINSNTMHSVNSFNTLNSRAGTIHSINSVGQMRPPLPINNMNNTNNINNINGMNNMNNMNPGIQNQMYQVPQTNNIAFIPQQNTYLPTMNAPNVNTGIIYPTQNCNTNTLNSNPLNVTYGSMQQQPQQNLNTINNQTNIQNSETDQNFNSSQNLNSNDKKSKSVKKKLYVTNQDEINEENSDDELEIQKIEDDHQKLLDSTKSTPEKEQEEVINTKNNSKPIENSLNLPSNLQIIDGFDSSLNLTPIEPKTISFQEGYFMNSSINESSHIDLKRLSKRQSTANGVNQLNQNNSMKDCDPDIPVSAGYDARELDELTLQLGDKITVKAVYSDGWGFGINNSTMEEGVFPLVCLARKPNLTPTE</sequence>
<name>A0A1Y1V1J8_9FUNG</name>
<dbReference type="Proteomes" id="UP000193719">
    <property type="component" value="Unassembled WGS sequence"/>
</dbReference>
<keyword evidence="10" id="KW-1185">Reference proteome</keyword>
<evidence type="ECO:0000313" key="10">
    <source>
        <dbReference type="Proteomes" id="UP000193719"/>
    </source>
</evidence>
<protein>
    <recommendedName>
        <fullName evidence="11">SH3 domain-containing protein</fullName>
    </recommendedName>
</protein>
<dbReference type="AlphaFoldDB" id="A0A1Y1V1J8"/>
<dbReference type="PROSITE" id="PS50002">
    <property type="entry name" value="SH3"/>
    <property type="match status" value="1"/>
</dbReference>
<evidence type="ECO:0000259" key="7">
    <source>
        <dbReference type="PROSITE" id="PS50866"/>
    </source>
</evidence>
<dbReference type="GO" id="GO:0005737">
    <property type="term" value="C:cytoplasm"/>
    <property type="evidence" value="ECO:0007669"/>
    <property type="project" value="UniProtKB-ARBA"/>
</dbReference>
<evidence type="ECO:0000256" key="1">
    <source>
        <dbReference type="ARBA" id="ARBA00022443"/>
    </source>
</evidence>
<keyword evidence="1 2" id="KW-0728">SH3 domain</keyword>
<evidence type="ECO:0000256" key="2">
    <source>
        <dbReference type="PROSITE-ProRule" id="PRU00192"/>
    </source>
</evidence>
<feature type="compositionally biased region" description="Low complexity" evidence="3">
    <location>
        <begin position="555"/>
        <end position="570"/>
    </location>
</feature>
<dbReference type="InterPro" id="IPR023341">
    <property type="entry name" value="MABP"/>
</dbReference>
<feature type="compositionally biased region" description="Low complexity" evidence="3">
    <location>
        <begin position="280"/>
        <end position="296"/>
    </location>
</feature>
<comment type="caution">
    <text evidence="9">The sequence shown here is derived from an EMBL/GenBank/DDBJ whole genome shotgun (WGS) entry which is preliminary data.</text>
</comment>
<organism evidence="9 10">
    <name type="scientific">Piromyces finnis</name>
    <dbReference type="NCBI Taxonomy" id="1754191"/>
    <lineage>
        <taxon>Eukaryota</taxon>
        <taxon>Fungi</taxon>
        <taxon>Fungi incertae sedis</taxon>
        <taxon>Chytridiomycota</taxon>
        <taxon>Chytridiomycota incertae sedis</taxon>
        <taxon>Neocallimastigomycetes</taxon>
        <taxon>Neocallimastigales</taxon>
        <taxon>Neocallimastigaceae</taxon>
        <taxon>Piromyces</taxon>
    </lineage>
</organism>
<feature type="signal peptide" evidence="5">
    <location>
        <begin position="1"/>
        <end position="19"/>
    </location>
</feature>
<keyword evidence="4" id="KW-1133">Transmembrane helix</keyword>